<proteinExistence type="predicted"/>
<organism evidence="1">
    <name type="scientific">marine sediment metagenome</name>
    <dbReference type="NCBI Taxonomy" id="412755"/>
    <lineage>
        <taxon>unclassified sequences</taxon>
        <taxon>metagenomes</taxon>
        <taxon>ecological metagenomes</taxon>
    </lineage>
</organism>
<protein>
    <submittedName>
        <fullName evidence="1">Uncharacterized protein</fullName>
    </submittedName>
</protein>
<gene>
    <name evidence="1" type="ORF">S12H4_52097</name>
</gene>
<name>X1UZ28_9ZZZZ</name>
<evidence type="ECO:0000313" key="1">
    <source>
        <dbReference type="EMBL" id="GAJ05146.1"/>
    </source>
</evidence>
<dbReference type="AlphaFoldDB" id="X1UZ28"/>
<sequence length="79" mass="8971">EIKKISTMPYWLVNFIATITNNKEMKFAGKLLAYCEKTGECGDPREANSILGAPKITLDAWLAARKAKSLRRRSLRNEE</sequence>
<feature type="non-terminal residue" evidence="1">
    <location>
        <position position="1"/>
    </location>
</feature>
<reference evidence="1" key="1">
    <citation type="journal article" date="2014" name="Front. Microbiol.">
        <title>High frequency of phylogenetically diverse reductive dehalogenase-homologous genes in deep subseafloor sedimentary metagenomes.</title>
        <authorList>
            <person name="Kawai M."/>
            <person name="Futagami T."/>
            <person name="Toyoda A."/>
            <person name="Takaki Y."/>
            <person name="Nishi S."/>
            <person name="Hori S."/>
            <person name="Arai W."/>
            <person name="Tsubouchi T."/>
            <person name="Morono Y."/>
            <person name="Uchiyama I."/>
            <person name="Ito T."/>
            <person name="Fujiyama A."/>
            <person name="Inagaki F."/>
            <person name="Takami H."/>
        </authorList>
    </citation>
    <scope>NUCLEOTIDE SEQUENCE</scope>
    <source>
        <strain evidence="1">Expedition CK06-06</strain>
    </source>
</reference>
<comment type="caution">
    <text evidence="1">The sequence shown here is derived from an EMBL/GenBank/DDBJ whole genome shotgun (WGS) entry which is preliminary data.</text>
</comment>
<accession>X1UZ28</accession>
<dbReference type="EMBL" id="BARW01033006">
    <property type="protein sequence ID" value="GAJ05146.1"/>
    <property type="molecule type" value="Genomic_DNA"/>
</dbReference>